<name>A0A4Y2C162_ARAVE</name>
<protein>
    <submittedName>
        <fullName evidence="1">Uncharacterized protein</fullName>
    </submittedName>
</protein>
<dbReference type="AlphaFoldDB" id="A0A4Y2C162"/>
<evidence type="ECO:0000313" key="2">
    <source>
        <dbReference type="Proteomes" id="UP000499080"/>
    </source>
</evidence>
<comment type="caution">
    <text evidence="1">The sequence shown here is derived from an EMBL/GenBank/DDBJ whole genome shotgun (WGS) entry which is preliminary data.</text>
</comment>
<reference evidence="1 2" key="1">
    <citation type="journal article" date="2019" name="Sci. Rep.">
        <title>Orb-weaving spider Araneus ventricosus genome elucidates the spidroin gene catalogue.</title>
        <authorList>
            <person name="Kono N."/>
            <person name="Nakamura H."/>
            <person name="Ohtoshi R."/>
            <person name="Moran D.A.P."/>
            <person name="Shinohara A."/>
            <person name="Yoshida Y."/>
            <person name="Fujiwara M."/>
            <person name="Mori M."/>
            <person name="Tomita M."/>
            <person name="Arakawa K."/>
        </authorList>
    </citation>
    <scope>NUCLEOTIDE SEQUENCE [LARGE SCALE GENOMIC DNA]</scope>
</reference>
<dbReference type="EMBL" id="BGPR01000133">
    <property type="protein sequence ID" value="GBL97829.1"/>
    <property type="molecule type" value="Genomic_DNA"/>
</dbReference>
<keyword evidence="2" id="KW-1185">Reference proteome</keyword>
<evidence type="ECO:0000313" key="1">
    <source>
        <dbReference type="EMBL" id="GBL97829.1"/>
    </source>
</evidence>
<organism evidence="1 2">
    <name type="scientific">Araneus ventricosus</name>
    <name type="common">Orbweaver spider</name>
    <name type="synonym">Epeira ventricosa</name>
    <dbReference type="NCBI Taxonomy" id="182803"/>
    <lineage>
        <taxon>Eukaryota</taxon>
        <taxon>Metazoa</taxon>
        <taxon>Ecdysozoa</taxon>
        <taxon>Arthropoda</taxon>
        <taxon>Chelicerata</taxon>
        <taxon>Arachnida</taxon>
        <taxon>Araneae</taxon>
        <taxon>Araneomorphae</taxon>
        <taxon>Entelegynae</taxon>
        <taxon>Araneoidea</taxon>
        <taxon>Araneidae</taxon>
        <taxon>Araneus</taxon>
    </lineage>
</organism>
<proteinExistence type="predicted"/>
<accession>A0A4Y2C162</accession>
<sequence length="27" mass="3039">MFVAKQIVRYKLTVKTKNSTGSKLLLA</sequence>
<feature type="non-terminal residue" evidence="1">
    <location>
        <position position="27"/>
    </location>
</feature>
<gene>
    <name evidence="1" type="ORF">AVEN_231980_1</name>
</gene>
<dbReference type="Proteomes" id="UP000499080">
    <property type="component" value="Unassembled WGS sequence"/>
</dbReference>